<keyword evidence="3" id="KW-1185">Reference proteome</keyword>
<evidence type="ECO:0000256" key="1">
    <source>
        <dbReference type="SAM" id="MobiDB-lite"/>
    </source>
</evidence>
<dbReference type="EMBL" id="JBFOLJ010000037">
    <property type="protein sequence ID" value="KAL2457678.1"/>
    <property type="molecule type" value="Genomic_DNA"/>
</dbReference>
<dbReference type="Proteomes" id="UP001604277">
    <property type="component" value="Unassembled WGS sequence"/>
</dbReference>
<evidence type="ECO:0000313" key="2">
    <source>
        <dbReference type="EMBL" id="KAL2457678.1"/>
    </source>
</evidence>
<organism evidence="2 3">
    <name type="scientific">Forsythia ovata</name>
    <dbReference type="NCBI Taxonomy" id="205694"/>
    <lineage>
        <taxon>Eukaryota</taxon>
        <taxon>Viridiplantae</taxon>
        <taxon>Streptophyta</taxon>
        <taxon>Embryophyta</taxon>
        <taxon>Tracheophyta</taxon>
        <taxon>Spermatophyta</taxon>
        <taxon>Magnoliopsida</taxon>
        <taxon>eudicotyledons</taxon>
        <taxon>Gunneridae</taxon>
        <taxon>Pentapetalae</taxon>
        <taxon>asterids</taxon>
        <taxon>lamiids</taxon>
        <taxon>Lamiales</taxon>
        <taxon>Oleaceae</taxon>
        <taxon>Forsythieae</taxon>
        <taxon>Forsythia</taxon>
    </lineage>
</organism>
<name>A0ABD1P1D4_9LAMI</name>
<dbReference type="AlphaFoldDB" id="A0ABD1P1D4"/>
<feature type="compositionally biased region" description="Polar residues" evidence="1">
    <location>
        <begin position="23"/>
        <end position="36"/>
    </location>
</feature>
<protein>
    <submittedName>
        <fullName evidence="2">Uncharacterized protein</fullName>
    </submittedName>
</protein>
<feature type="region of interest" description="Disordered" evidence="1">
    <location>
        <begin position="58"/>
        <end position="120"/>
    </location>
</feature>
<proteinExistence type="predicted"/>
<feature type="region of interest" description="Disordered" evidence="1">
    <location>
        <begin position="1"/>
        <end position="44"/>
    </location>
</feature>
<reference evidence="3" key="1">
    <citation type="submission" date="2024-07" db="EMBL/GenBank/DDBJ databases">
        <title>Two chromosome-level genome assemblies of Korean endemic species Abeliophyllum distichum and Forsythia ovata (Oleaceae).</title>
        <authorList>
            <person name="Jang H."/>
        </authorList>
    </citation>
    <scope>NUCLEOTIDE SEQUENCE [LARGE SCALE GENOMIC DNA]</scope>
</reference>
<comment type="caution">
    <text evidence="2">The sequence shown here is derived from an EMBL/GenBank/DDBJ whole genome shotgun (WGS) entry which is preliminary data.</text>
</comment>
<gene>
    <name evidence="2" type="ORF">Fot_56129</name>
</gene>
<evidence type="ECO:0000313" key="3">
    <source>
        <dbReference type="Proteomes" id="UP001604277"/>
    </source>
</evidence>
<feature type="compositionally biased region" description="Low complexity" evidence="1">
    <location>
        <begin position="104"/>
        <end position="114"/>
    </location>
</feature>
<feature type="region of interest" description="Disordered" evidence="1">
    <location>
        <begin position="194"/>
        <end position="229"/>
    </location>
</feature>
<feature type="region of interest" description="Disordered" evidence="1">
    <location>
        <begin position="136"/>
        <end position="169"/>
    </location>
</feature>
<sequence length="229" mass="23570">MGDPFQPTKPPDLGSSLLGLTSPVLSNPQSGHTPPQTGLLPPNSLQLAATLGLNPSDAAALSFSDPITGHPPLDAPPLGDPIGGSVASQQLAPALPPSDDPRKAMSAPSGSMAAPIPPPISGLPCSATPISSNLIAPRMAPALNQNGDSRPNLPAPQAPSGASNQQTIGGVPGYVGLPLNQISVPSKFTCVLFDEEDSITRQKRKHEKGARERSNCKEENIMPDQSQLR</sequence>
<feature type="compositionally biased region" description="Basic and acidic residues" evidence="1">
    <location>
        <begin position="209"/>
        <end position="220"/>
    </location>
</feature>
<accession>A0ABD1P1D4</accession>